<proteinExistence type="inferred from homology"/>
<dbReference type="GO" id="GO:0005886">
    <property type="term" value="C:plasma membrane"/>
    <property type="evidence" value="ECO:0007669"/>
    <property type="project" value="UniProtKB-SubCell"/>
</dbReference>
<reference evidence="9 10" key="1">
    <citation type="submission" date="2018-05" db="EMBL/GenBank/DDBJ databases">
        <title>Nocardioides silvaticus genome.</title>
        <authorList>
            <person name="Li C."/>
            <person name="Wang G."/>
        </authorList>
    </citation>
    <scope>NUCLEOTIDE SEQUENCE [LARGE SCALE GENOMIC DNA]</scope>
    <source>
        <strain evidence="9 10">CCTCC AB 2018079</strain>
    </source>
</reference>
<keyword evidence="10" id="KW-1185">Reference proteome</keyword>
<evidence type="ECO:0000256" key="6">
    <source>
        <dbReference type="ARBA" id="ARBA00023136"/>
    </source>
</evidence>
<feature type="transmembrane region" description="Helical" evidence="7">
    <location>
        <begin position="30"/>
        <end position="50"/>
    </location>
</feature>
<accession>A0A316TFN5</accession>
<organism evidence="9 10">
    <name type="scientific">Nocardioides silvaticus</name>
    <dbReference type="NCBI Taxonomy" id="2201891"/>
    <lineage>
        <taxon>Bacteria</taxon>
        <taxon>Bacillati</taxon>
        <taxon>Actinomycetota</taxon>
        <taxon>Actinomycetes</taxon>
        <taxon>Propionibacteriales</taxon>
        <taxon>Nocardioidaceae</taxon>
        <taxon>Nocardioides</taxon>
    </lineage>
</organism>
<dbReference type="EMBL" id="QGDD01000003">
    <property type="protein sequence ID" value="PWN03220.1"/>
    <property type="molecule type" value="Genomic_DNA"/>
</dbReference>
<feature type="domain" description="Glycine transporter" evidence="8">
    <location>
        <begin position="91"/>
        <end position="162"/>
    </location>
</feature>
<evidence type="ECO:0000313" key="10">
    <source>
        <dbReference type="Proteomes" id="UP000245507"/>
    </source>
</evidence>
<evidence type="ECO:0000259" key="8">
    <source>
        <dbReference type="Pfam" id="PF03458"/>
    </source>
</evidence>
<feature type="transmembrane region" description="Helical" evidence="7">
    <location>
        <begin position="148"/>
        <end position="165"/>
    </location>
</feature>
<dbReference type="Proteomes" id="UP000245507">
    <property type="component" value="Unassembled WGS sequence"/>
</dbReference>
<feature type="transmembrane region" description="Helical" evidence="7">
    <location>
        <begin position="89"/>
        <end position="109"/>
    </location>
</feature>
<gene>
    <name evidence="9" type="ORF">DJ010_08865</name>
</gene>
<comment type="caution">
    <text evidence="9">The sequence shown here is derived from an EMBL/GenBank/DDBJ whole genome shotgun (WGS) entry which is preliminary data.</text>
</comment>
<evidence type="ECO:0000256" key="3">
    <source>
        <dbReference type="ARBA" id="ARBA00022475"/>
    </source>
</evidence>
<dbReference type="PANTHER" id="PTHR30506">
    <property type="entry name" value="INNER MEMBRANE PROTEIN"/>
    <property type="match status" value="1"/>
</dbReference>
<keyword evidence="4 7" id="KW-0812">Transmembrane</keyword>
<sequence>MLLLVLDLLGIAVFAVSGALLAVRQRFDIVGVLVLATLTGLGGGWIRDVLIGVAPPTSLEDWRYLTVPVACGLVAFWFHPALERVDRPVIVFDAFGLGLFGVAGALKAAEHGAGPVAAAILGMVTCIGGGIIRDVLAGRAPVVLTTGELYAIPALAGSAVAAAGFEVGLPTVAVAIPAAALTIGWRLLAIWRGWKAPLPKSS</sequence>
<evidence type="ECO:0000256" key="2">
    <source>
        <dbReference type="ARBA" id="ARBA00008193"/>
    </source>
</evidence>
<keyword evidence="5 7" id="KW-1133">Transmembrane helix</keyword>
<evidence type="ECO:0000313" key="9">
    <source>
        <dbReference type="EMBL" id="PWN03220.1"/>
    </source>
</evidence>
<dbReference type="PANTHER" id="PTHR30506:SF3">
    <property type="entry name" value="UPF0126 INNER MEMBRANE PROTEIN YADS-RELATED"/>
    <property type="match status" value="1"/>
</dbReference>
<evidence type="ECO:0000256" key="7">
    <source>
        <dbReference type="SAM" id="Phobius"/>
    </source>
</evidence>
<evidence type="ECO:0000256" key="1">
    <source>
        <dbReference type="ARBA" id="ARBA00004651"/>
    </source>
</evidence>
<dbReference type="AlphaFoldDB" id="A0A316TFN5"/>
<protein>
    <submittedName>
        <fullName evidence="9">Trimeric intracellular cation channel family protein</fullName>
    </submittedName>
</protein>
<feature type="transmembrane region" description="Helical" evidence="7">
    <location>
        <begin position="171"/>
        <end position="191"/>
    </location>
</feature>
<dbReference type="OrthoDB" id="9791874at2"/>
<dbReference type="Pfam" id="PF03458">
    <property type="entry name" value="Gly_transporter"/>
    <property type="match status" value="2"/>
</dbReference>
<keyword evidence="6 7" id="KW-0472">Membrane</keyword>
<evidence type="ECO:0000256" key="5">
    <source>
        <dbReference type="ARBA" id="ARBA00022989"/>
    </source>
</evidence>
<feature type="domain" description="Glycine transporter" evidence="8">
    <location>
        <begin position="5"/>
        <end position="79"/>
    </location>
</feature>
<comment type="similarity">
    <text evidence="2">Belongs to the UPF0126 family.</text>
</comment>
<feature type="transmembrane region" description="Helical" evidence="7">
    <location>
        <begin position="6"/>
        <end position="23"/>
    </location>
</feature>
<keyword evidence="3" id="KW-1003">Cell membrane</keyword>
<comment type="subcellular location">
    <subcellularLocation>
        <location evidence="1">Cell membrane</location>
        <topology evidence="1">Multi-pass membrane protein</topology>
    </subcellularLocation>
</comment>
<name>A0A316TFN5_9ACTN</name>
<dbReference type="RefSeq" id="WP_109693309.1">
    <property type="nucleotide sequence ID" value="NZ_QGDD01000003.1"/>
</dbReference>
<feature type="transmembrane region" description="Helical" evidence="7">
    <location>
        <begin position="115"/>
        <end position="136"/>
    </location>
</feature>
<dbReference type="InterPro" id="IPR005115">
    <property type="entry name" value="Gly_transporter"/>
</dbReference>
<evidence type="ECO:0000256" key="4">
    <source>
        <dbReference type="ARBA" id="ARBA00022692"/>
    </source>
</evidence>
<feature type="transmembrane region" description="Helical" evidence="7">
    <location>
        <begin position="62"/>
        <end position="82"/>
    </location>
</feature>